<gene>
    <name evidence="6" type="ORF">HQ393_02690</name>
</gene>
<dbReference type="GO" id="GO:0043531">
    <property type="term" value="F:ADP binding"/>
    <property type="evidence" value="ECO:0007669"/>
    <property type="project" value="UniProtKB-UniRule"/>
</dbReference>
<dbReference type="AlphaFoldDB" id="A0A7H9BI70"/>
<dbReference type="PANTHER" id="PTHR31756">
    <property type="entry name" value="PYRUVATE, PHOSPHATE DIKINASE REGULATORY PROTEIN 1, CHLOROPLASTIC"/>
    <property type="match status" value="1"/>
</dbReference>
<keyword evidence="1 5" id="KW-0723">Serine/threonine-protein kinase</keyword>
<dbReference type="RefSeq" id="WP_179357328.1">
    <property type="nucleotide sequence ID" value="NZ_CP058627.1"/>
</dbReference>
<proteinExistence type="inferred from homology"/>
<dbReference type="GO" id="GO:0004674">
    <property type="term" value="F:protein serine/threonine kinase activity"/>
    <property type="evidence" value="ECO:0007669"/>
    <property type="project" value="UniProtKB-UniRule"/>
</dbReference>
<dbReference type="EC" id="2.7.4.28" evidence="5"/>
<keyword evidence="4 5" id="KW-0418">Kinase</keyword>
<comment type="similarity">
    <text evidence="5">Belongs to the pyruvate, phosphate/water dikinase regulatory protein family. PSRP subfamily.</text>
</comment>
<accession>A0A7H9BI70</accession>
<dbReference type="Proteomes" id="UP000509597">
    <property type="component" value="Chromosome"/>
</dbReference>
<evidence type="ECO:0000256" key="1">
    <source>
        <dbReference type="ARBA" id="ARBA00022527"/>
    </source>
</evidence>
<protein>
    <recommendedName>
        <fullName evidence="5">Putative phosphoenolpyruvate synthase regulatory protein</fullName>
        <shortName evidence="5">PEP synthase regulatory protein</shortName>
        <shortName evidence="5">PSRP</shortName>
        <ecNumber evidence="5">2.7.11.33</ecNumber>
        <ecNumber evidence="5">2.7.4.28</ecNumber>
    </recommendedName>
    <alternativeName>
        <fullName evidence="5">Pyruvate, water dikinase regulatory protein</fullName>
    </alternativeName>
</protein>
<comment type="function">
    <text evidence="5">Bifunctional serine/threonine kinase and phosphorylase involved in the regulation of the phosphoenolpyruvate synthase (PEPS) by catalyzing its phosphorylation/dephosphorylation.</text>
</comment>
<sequence>MRRTAFFVSGRTGITVEILGHSLLSQFEDVTFNRIVLPFVDTLEKAEEVALKIRRQALIDGCRPLVFSTIADLKIRAKIHVADALSLDFFEKFIGPLEEELGVKSSHTIGRSHEISNFEEYNNRINAVNFSLNHDDGVMPRDLAEADLILVGVSRSGKTPTCLYMALQFGIKAANYPLTPEDFGQHTLPRLLLPYRNKLFGLTIDPERLRQIRQERKPDSRYCQLDTCQFEVAEAEALMRHVGVPYLNTTRMSIEELATTIMHKTGLTRRAY</sequence>
<keyword evidence="7" id="KW-1185">Reference proteome</keyword>
<dbReference type="EMBL" id="CP058627">
    <property type="protein sequence ID" value="QLG87244.1"/>
    <property type="molecule type" value="Genomic_DNA"/>
</dbReference>
<dbReference type="PANTHER" id="PTHR31756:SF3">
    <property type="entry name" value="PYRUVATE, PHOSPHATE DIKINASE REGULATORY PROTEIN 1, CHLOROPLASTIC"/>
    <property type="match status" value="1"/>
</dbReference>
<evidence type="ECO:0000313" key="6">
    <source>
        <dbReference type="EMBL" id="QLG87244.1"/>
    </source>
</evidence>
<dbReference type="InterPro" id="IPR026530">
    <property type="entry name" value="PSRP"/>
</dbReference>
<organism evidence="6 7">
    <name type="scientific">Chitinibacter bivalviorum</name>
    <dbReference type="NCBI Taxonomy" id="2739434"/>
    <lineage>
        <taxon>Bacteria</taxon>
        <taxon>Pseudomonadati</taxon>
        <taxon>Pseudomonadota</taxon>
        <taxon>Betaproteobacteria</taxon>
        <taxon>Neisseriales</taxon>
        <taxon>Chitinibacteraceae</taxon>
        <taxon>Chitinibacter</taxon>
    </lineage>
</organism>
<keyword evidence="2 5" id="KW-0808">Transferase</keyword>
<dbReference type="NCBIfam" id="NF003742">
    <property type="entry name" value="PRK05339.1"/>
    <property type="match status" value="1"/>
</dbReference>
<evidence type="ECO:0000256" key="4">
    <source>
        <dbReference type="ARBA" id="ARBA00022777"/>
    </source>
</evidence>
<dbReference type="GO" id="GO:0005524">
    <property type="term" value="F:ATP binding"/>
    <property type="evidence" value="ECO:0007669"/>
    <property type="project" value="InterPro"/>
</dbReference>
<feature type="binding site" evidence="5">
    <location>
        <begin position="152"/>
        <end position="159"/>
    </location>
    <ligand>
        <name>ADP</name>
        <dbReference type="ChEBI" id="CHEBI:456216"/>
    </ligand>
</feature>
<dbReference type="EC" id="2.7.11.33" evidence="5"/>
<comment type="catalytic activity">
    <reaction evidence="5">
        <text>[pyruvate, water dikinase] + ADP = [pyruvate, water dikinase]-phosphate + AMP + H(+)</text>
        <dbReference type="Rhea" id="RHEA:46020"/>
        <dbReference type="Rhea" id="RHEA-COMP:11425"/>
        <dbReference type="Rhea" id="RHEA-COMP:11426"/>
        <dbReference type="ChEBI" id="CHEBI:15378"/>
        <dbReference type="ChEBI" id="CHEBI:43176"/>
        <dbReference type="ChEBI" id="CHEBI:68546"/>
        <dbReference type="ChEBI" id="CHEBI:456215"/>
        <dbReference type="ChEBI" id="CHEBI:456216"/>
        <dbReference type="EC" id="2.7.11.33"/>
    </reaction>
</comment>
<evidence type="ECO:0000256" key="3">
    <source>
        <dbReference type="ARBA" id="ARBA00022741"/>
    </source>
</evidence>
<evidence type="ECO:0000256" key="2">
    <source>
        <dbReference type="ARBA" id="ARBA00022679"/>
    </source>
</evidence>
<name>A0A7H9BI70_9NEIS</name>
<dbReference type="GO" id="GO:0016776">
    <property type="term" value="F:phosphotransferase activity, phosphate group as acceptor"/>
    <property type="evidence" value="ECO:0007669"/>
    <property type="project" value="UniProtKB-UniRule"/>
</dbReference>
<reference evidence="6 7" key="1">
    <citation type="submission" date="2020-07" db="EMBL/GenBank/DDBJ databases">
        <title>Complete genome sequence of Chitinibacter sp. 2T18.</title>
        <authorList>
            <person name="Bae J.-W."/>
            <person name="Choi J.-W."/>
        </authorList>
    </citation>
    <scope>NUCLEOTIDE SEQUENCE [LARGE SCALE GENOMIC DNA]</scope>
    <source>
        <strain evidence="6 7">2T18</strain>
    </source>
</reference>
<dbReference type="Pfam" id="PF03618">
    <property type="entry name" value="Kinase-PPPase"/>
    <property type="match status" value="1"/>
</dbReference>
<comment type="catalytic activity">
    <reaction evidence="5">
        <text>[pyruvate, water dikinase]-phosphate + phosphate + H(+) = [pyruvate, water dikinase] + diphosphate</text>
        <dbReference type="Rhea" id="RHEA:48580"/>
        <dbReference type="Rhea" id="RHEA-COMP:11425"/>
        <dbReference type="Rhea" id="RHEA-COMP:11426"/>
        <dbReference type="ChEBI" id="CHEBI:15378"/>
        <dbReference type="ChEBI" id="CHEBI:33019"/>
        <dbReference type="ChEBI" id="CHEBI:43176"/>
        <dbReference type="ChEBI" id="CHEBI:43474"/>
        <dbReference type="ChEBI" id="CHEBI:68546"/>
        <dbReference type="EC" id="2.7.4.28"/>
    </reaction>
</comment>
<keyword evidence="3 5" id="KW-0547">Nucleotide-binding</keyword>
<evidence type="ECO:0000313" key="7">
    <source>
        <dbReference type="Proteomes" id="UP000509597"/>
    </source>
</evidence>
<dbReference type="InterPro" id="IPR005177">
    <property type="entry name" value="Kinase-pyrophosphorylase"/>
</dbReference>
<evidence type="ECO:0000256" key="5">
    <source>
        <dbReference type="HAMAP-Rule" id="MF_01062"/>
    </source>
</evidence>
<dbReference type="KEGG" id="chiz:HQ393_02690"/>
<dbReference type="HAMAP" id="MF_01062">
    <property type="entry name" value="PSRP"/>
    <property type="match status" value="1"/>
</dbReference>